<evidence type="ECO:0000256" key="1">
    <source>
        <dbReference type="SAM" id="Phobius"/>
    </source>
</evidence>
<organism evidence="2 3">
    <name type="scientific">Xanthobacter agilis</name>
    <dbReference type="NCBI Taxonomy" id="47492"/>
    <lineage>
        <taxon>Bacteria</taxon>
        <taxon>Pseudomonadati</taxon>
        <taxon>Pseudomonadota</taxon>
        <taxon>Alphaproteobacteria</taxon>
        <taxon>Hyphomicrobiales</taxon>
        <taxon>Xanthobacteraceae</taxon>
        <taxon>Xanthobacter</taxon>
    </lineage>
</organism>
<accession>A0ABU0LCK9</accession>
<keyword evidence="3" id="KW-1185">Reference proteome</keyword>
<dbReference type="EMBL" id="JAUSVY010000003">
    <property type="protein sequence ID" value="MDQ0504827.1"/>
    <property type="molecule type" value="Genomic_DNA"/>
</dbReference>
<feature type="transmembrane region" description="Helical" evidence="1">
    <location>
        <begin position="103"/>
        <end position="123"/>
    </location>
</feature>
<proteinExistence type="predicted"/>
<protein>
    <submittedName>
        <fullName evidence="2">Protein-S-isoprenylcysteine O-methyltransferase Ste14</fullName>
    </submittedName>
</protein>
<name>A0ABU0LCK9_XANAG</name>
<gene>
    <name evidence="2" type="ORF">QOZ94_001609</name>
</gene>
<dbReference type="Proteomes" id="UP001241747">
    <property type="component" value="Unassembled WGS sequence"/>
</dbReference>
<keyword evidence="1" id="KW-0472">Membrane</keyword>
<sequence length="140" mass="13961">MMKSLAADMGISIARPAAGPRVRAEPEASARGETWFGDSAAFSPADPDTLARAVRAHKAGDAFAQAALTIALMLAIGVVAFVLSSGHAAAAGFLVEGVADHAATVGAVAVAAGVLLLGMGATVRMTAQAVRVRARKPGGR</sequence>
<keyword evidence="1" id="KW-0812">Transmembrane</keyword>
<evidence type="ECO:0000313" key="2">
    <source>
        <dbReference type="EMBL" id="MDQ0504827.1"/>
    </source>
</evidence>
<keyword evidence="1" id="KW-1133">Transmembrane helix</keyword>
<dbReference type="RefSeq" id="WP_237346791.1">
    <property type="nucleotide sequence ID" value="NZ_JABWGX010000023.1"/>
</dbReference>
<comment type="caution">
    <text evidence="2">The sequence shown here is derived from an EMBL/GenBank/DDBJ whole genome shotgun (WGS) entry which is preliminary data.</text>
</comment>
<feature type="transmembrane region" description="Helical" evidence="1">
    <location>
        <begin position="62"/>
        <end position="83"/>
    </location>
</feature>
<reference evidence="2 3" key="1">
    <citation type="submission" date="2023-07" db="EMBL/GenBank/DDBJ databases">
        <title>Genomic Encyclopedia of Type Strains, Phase IV (KMG-IV): sequencing the most valuable type-strain genomes for metagenomic binning, comparative biology and taxonomic classification.</title>
        <authorList>
            <person name="Goeker M."/>
        </authorList>
    </citation>
    <scope>NUCLEOTIDE SEQUENCE [LARGE SCALE GENOMIC DNA]</scope>
    <source>
        <strain evidence="2 3">DSM 3770</strain>
    </source>
</reference>
<evidence type="ECO:0000313" key="3">
    <source>
        <dbReference type="Proteomes" id="UP001241747"/>
    </source>
</evidence>